<comment type="cofactor">
    <cofactor evidence="1">
        <name>pyridoxal 5'-phosphate</name>
        <dbReference type="ChEBI" id="CHEBI:597326"/>
    </cofactor>
</comment>
<keyword evidence="3" id="KW-0663">Pyridoxal phosphate</keyword>
<evidence type="ECO:0000313" key="8">
    <source>
        <dbReference type="Proteomes" id="UP001139347"/>
    </source>
</evidence>
<evidence type="ECO:0000256" key="4">
    <source>
        <dbReference type="ARBA" id="ARBA00023239"/>
    </source>
</evidence>
<name>A0A9X1WM97_9BACL</name>
<keyword evidence="7" id="KW-0808">Transferase</keyword>
<dbReference type="AlphaFoldDB" id="A0A9X1WM97"/>
<evidence type="ECO:0000256" key="1">
    <source>
        <dbReference type="ARBA" id="ARBA00001933"/>
    </source>
</evidence>
<dbReference type="EMBL" id="JALIRP010000002">
    <property type="protein sequence ID" value="MCJ8011499.1"/>
    <property type="molecule type" value="Genomic_DNA"/>
</dbReference>
<feature type="domain" description="Aminotransferase class I/classII large" evidence="6">
    <location>
        <begin position="28"/>
        <end position="381"/>
    </location>
</feature>
<dbReference type="InterPro" id="IPR027619">
    <property type="entry name" value="C-S_lyase_PatB-like"/>
</dbReference>
<dbReference type="RefSeq" id="WP_244722425.1">
    <property type="nucleotide sequence ID" value="NZ_JALIRP010000002.1"/>
</dbReference>
<evidence type="ECO:0000256" key="5">
    <source>
        <dbReference type="ARBA" id="ARBA00037974"/>
    </source>
</evidence>
<dbReference type="GO" id="GO:0030170">
    <property type="term" value="F:pyridoxal phosphate binding"/>
    <property type="evidence" value="ECO:0007669"/>
    <property type="project" value="InterPro"/>
</dbReference>
<dbReference type="GO" id="GO:0008483">
    <property type="term" value="F:transaminase activity"/>
    <property type="evidence" value="ECO:0007669"/>
    <property type="project" value="UniProtKB-KW"/>
</dbReference>
<organism evidence="7 8">
    <name type="scientific">Paenibacillus mangrovi</name>
    <dbReference type="NCBI Taxonomy" id="2931978"/>
    <lineage>
        <taxon>Bacteria</taxon>
        <taxon>Bacillati</taxon>
        <taxon>Bacillota</taxon>
        <taxon>Bacilli</taxon>
        <taxon>Bacillales</taxon>
        <taxon>Paenibacillaceae</taxon>
        <taxon>Paenibacillus</taxon>
    </lineage>
</organism>
<evidence type="ECO:0000259" key="6">
    <source>
        <dbReference type="Pfam" id="PF00155"/>
    </source>
</evidence>
<dbReference type="NCBIfam" id="TIGR04350">
    <property type="entry name" value="C_S_lyase_PatB"/>
    <property type="match status" value="1"/>
</dbReference>
<sequence>MNYNFDQVISRFGTNSAKWDGVADSLGKDMIVLSVADMDLQAPPKVVNKVAEMARHGIYGYTDPFPPYYETVQQWLHKAYGWDVPQEWIVFCPRIVQAASVIIQRFTEPGDRILMHTPAYQPIAGAVEINDRKLVESPLLLRNGRYEIDFEDMERQMQAGVKIVLLISPHNPTGRVWTKEELDSIAELCIRYDALIVSDDIHADFIHEGHEHTMIAKLSEQVADRSIICTSPGKTFNLASLEIANIIIPNEQLRERFQYGLRQAGIHNPTFFAVPALEVAYTECDDWLQELRAYITDNISFTEAFFAEHMPELKIVRAEGTYLLWVDCTAYSRNESDLIEWIQNESRVSVSFGTSFGAAGEGYIRLNIGTPRALLQEAFERMANNYPLRHQ</sequence>
<dbReference type="Proteomes" id="UP001139347">
    <property type="component" value="Unassembled WGS sequence"/>
</dbReference>
<comment type="similarity">
    <text evidence="5">Belongs to the class-II pyridoxal-phosphate-dependent aminotransferase family. MalY/PatB cystathionine beta-lyase subfamily.</text>
</comment>
<dbReference type="InterPro" id="IPR051798">
    <property type="entry name" value="Class-II_PLP-Dep_Aminotrans"/>
</dbReference>
<keyword evidence="8" id="KW-1185">Reference proteome</keyword>
<dbReference type="PANTHER" id="PTHR43525:SF1">
    <property type="entry name" value="PROTEIN MALY"/>
    <property type="match status" value="1"/>
</dbReference>
<dbReference type="SUPFAM" id="SSF53383">
    <property type="entry name" value="PLP-dependent transferases"/>
    <property type="match status" value="1"/>
</dbReference>
<dbReference type="EC" id="4.4.1.13" evidence="2"/>
<dbReference type="GO" id="GO:0047804">
    <property type="term" value="F:cysteine-S-conjugate beta-lyase activity"/>
    <property type="evidence" value="ECO:0007669"/>
    <property type="project" value="UniProtKB-EC"/>
</dbReference>
<dbReference type="InterPro" id="IPR015421">
    <property type="entry name" value="PyrdxlP-dep_Trfase_major"/>
</dbReference>
<dbReference type="InterPro" id="IPR015422">
    <property type="entry name" value="PyrdxlP-dep_Trfase_small"/>
</dbReference>
<dbReference type="Gene3D" id="3.40.640.10">
    <property type="entry name" value="Type I PLP-dependent aspartate aminotransferase-like (Major domain)"/>
    <property type="match status" value="1"/>
</dbReference>
<reference evidence="7" key="1">
    <citation type="submission" date="2022-04" db="EMBL/GenBank/DDBJ databases">
        <title>Paenibacillus mangrovi sp. nov., a novel endophytic bacterium isolated from bark of Kandelia candel.</title>
        <authorList>
            <person name="Tuo L."/>
        </authorList>
    </citation>
    <scope>NUCLEOTIDE SEQUENCE</scope>
    <source>
        <strain evidence="7">KQZ6P-2</strain>
    </source>
</reference>
<dbReference type="Pfam" id="PF00155">
    <property type="entry name" value="Aminotran_1_2"/>
    <property type="match status" value="1"/>
</dbReference>
<comment type="caution">
    <text evidence="7">The sequence shown here is derived from an EMBL/GenBank/DDBJ whole genome shotgun (WGS) entry which is preliminary data.</text>
</comment>
<dbReference type="InterPro" id="IPR015424">
    <property type="entry name" value="PyrdxlP-dep_Trfase"/>
</dbReference>
<gene>
    <name evidence="7" type="ORF">MUG84_07020</name>
</gene>
<evidence type="ECO:0000256" key="3">
    <source>
        <dbReference type="ARBA" id="ARBA00022898"/>
    </source>
</evidence>
<proteinExistence type="inferred from homology"/>
<keyword evidence="4" id="KW-0456">Lyase</keyword>
<protein>
    <recommendedName>
        <fullName evidence="2">cysteine-S-conjugate beta-lyase</fullName>
        <ecNumber evidence="2">4.4.1.13</ecNumber>
    </recommendedName>
</protein>
<accession>A0A9X1WM97</accession>
<evidence type="ECO:0000313" key="7">
    <source>
        <dbReference type="EMBL" id="MCJ8011499.1"/>
    </source>
</evidence>
<dbReference type="CDD" id="cd00609">
    <property type="entry name" value="AAT_like"/>
    <property type="match status" value="1"/>
</dbReference>
<dbReference type="PANTHER" id="PTHR43525">
    <property type="entry name" value="PROTEIN MALY"/>
    <property type="match status" value="1"/>
</dbReference>
<evidence type="ECO:0000256" key="2">
    <source>
        <dbReference type="ARBA" id="ARBA00012224"/>
    </source>
</evidence>
<keyword evidence="7" id="KW-0032">Aminotransferase</keyword>
<dbReference type="InterPro" id="IPR004839">
    <property type="entry name" value="Aminotransferase_I/II_large"/>
</dbReference>
<dbReference type="Gene3D" id="3.90.1150.10">
    <property type="entry name" value="Aspartate Aminotransferase, domain 1"/>
    <property type="match status" value="1"/>
</dbReference>